<dbReference type="GO" id="GO:0016042">
    <property type="term" value="P:lipid catabolic process"/>
    <property type="evidence" value="ECO:0007669"/>
    <property type="project" value="UniProtKB-KW"/>
</dbReference>
<keyword evidence="8" id="KW-1185">Reference proteome</keyword>
<reference evidence="7" key="1">
    <citation type="submission" date="2021-02" db="EMBL/GenBank/DDBJ databases">
        <authorList>
            <person name="Bekaert M."/>
        </authorList>
    </citation>
    <scope>NUCLEOTIDE SEQUENCE</scope>
    <source>
        <strain evidence="7">IoA-00</strain>
    </source>
</reference>
<dbReference type="GO" id="GO:0046488">
    <property type="term" value="P:phosphatidylinositol metabolic process"/>
    <property type="evidence" value="ECO:0007669"/>
    <property type="project" value="TreeGrafter"/>
</dbReference>
<organism evidence="7 8">
    <name type="scientific">Lepeophtheirus salmonis</name>
    <name type="common">Salmon louse</name>
    <name type="synonym">Caligus salmonis</name>
    <dbReference type="NCBI Taxonomy" id="72036"/>
    <lineage>
        <taxon>Eukaryota</taxon>
        <taxon>Metazoa</taxon>
        <taxon>Ecdysozoa</taxon>
        <taxon>Arthropoda</taxon>
        <taxon>Crustacea</taxon>
        <taxon>Multicrustacea</taxon>
        <taxon>Hexanauplia</taxon>
        <taxon>Copepoda</taxon>
        <taxon>Siphonostomatoida</taxon>
        <taxon>Caligidae</taxon>
        <taxon>Lepeophtheirus</taxon>
    </lineage>
</organism>
<dbReference type="AlphaFoldDB" id="A0A7R8CLI0"/>
<dbReference type="GO" id="GO:0004435">
    <property type="term" value="F:phosphatidylinositol-4,5-bisphosphate phospholipase C activity"/>
    <property type="evidence" value="ECO:0007669"/>
    <property type="project" value="UniProtKB-EC"/>
</dbReference>
<accession>A0A7R8CLI0</accession>
<dbReference type="PANTHER" id="PTHR10336:SF36">
    <property type="entry name" value="1-PHOSPHATIDYLINOSITOL 4,5-BISPHOSPHATE PHOSPHODIESTERASE BETA-4"/>
    <property type="match status" value="1"/>
</dbReference>
<keyword evidence="2 6" id="KW-0378">Hydrolase</keyword>
<dbReference type="PRINTS" id="PR00390">
    <property type="entry name" value="PHPHLIPASEC"/>
</dbReference>
<gene>
    <name evidence="7" type="ORF">LSAA_5964</name>
</gene>
<dbReference type="Pfam" id="PF00168">
    <property type="entry name" value="C2"/>
    <property type="match status" value="1"/>
</dbReference>
<dbReference type="Gene3D" id="1.20.1230.10">
    <property type="entry name" value="Phospholipase C beta, distal C-terminal domain"/>
    <property type="match status" value="1"/>
</dbReference>
<keyword evidence="5" id="KW-0807">Transducer</keyword>
<dbReference type="InterPro" id="IPR017946">
    <property type="entry name" value="PLC-like_Pdiesterase_TIM-brl"/>
</dbReference>
<evidence type="ECO:0000256" key="3">
    <source>
        <dbReference type="ARBA" id="ARBA00022963"/>
    </source>
</evidence>
<dbReference type="EC" id="3.1.4.11" evidence="1 6"/>
<dbReference type="InterPro" id="IPR042531">
    <property type="entry name" value="PLC-beta_C_sf"/>
</dbReference>
<dbReference type="PANTHER" id="PTHR10336">
    <property type="entry name" value="PHOSPHOINOSITIDE-SPECIFIC PHOSPHOLIPASE C FAMILY PROTEIN"/>
    <property type="match status" value="1"/>
</dbReference>
<dbReference type="SUPFAM" id="SSF49562">
    <property type="entry name" value="C2 domain (Calcium/lipid-binding domain, CaLB)"/>
    <property type="match status" value="1"/>
</dbReference>
<dbReference type="EMBL" id="HG994594">
    <property type="protein sequence ID" value="CAF2858687.1"/>
    <property type="molecule type" value="Genomic_DNA"/>
</dbReference>
<evidence type="ECO:0000256" key="2">
    <source>
        <dbReference type="ARBA" id="ARBA00022801"/>
    </source>
</evidence>
<dbReference type="PROSITE" id="PS50008">
    <property type="entry name" value="PIPLC_Y_DOMAIN"/>
    <property type="match status" value="1"/>
</dbReference>
<dbReference type="Proteomes" id="UP000675881">
    <property type="component" value="Chromosome 15"/>
</dbReference>
<evidence type="ECO:0000256" key="1">
    <source>
        <dbReference type="ARBA" id="ARBA00012368"/>
    </source>
</evidence>
<dbReference type="SUPFAM" id="SSF69989">
    <property type="entry name" value="C-terminal domain of PLC-beta"/>
    <property type="match status" value="1"/>
</dbReference>
<dbReference type="OrthoDB" id="269822at2759"/>
<dbReference type="Gene3D" id="2.60.40.150">
    <property type="entry name" value="C2 domain"/>
    <property type="match status" value="1"/>
</dbReference>
<name>A0A7R8CLI0_LEPSM</name>
<dbReference type="Gene3D" id="3.20.20.190">
    <property type="entry name" value="Phosphatidylinositol (PI) phosphodiesterase"/>
    <property type="match status" value="1"/>
</dbReference>
<dbReference type="Pfam" id="PF00387">
    <property type="entry name" value="PI-PLC-Y"/>
    <property type="match status" value="1"/>
</dbReference>
<dbReference type="SMART" id="SM00149">
    <property type="entry name" value="PLCYc"/>
    <property type="match status" value="1"/>
</dbReference>
<dbReference type="InterPro" id="IPR035892">
    <property type="entry name" value="C2_domain_sf"/>
</dbReference>
<evidence type="ECO:0000256" key="4">
    <source>
        <dbReference type="ARBA" id="ARBA00023098"/>
    </source>
</evidence>
<dbReference type="SMART" id="SM00239">
    <property type="entry name" value="C2"/>
    <property type="match status" value="1"/>
</dbReference>
<dbReference type="CDD" id="cd00275">
    <property type="entry name" value="C2_PLC_like"/>
    <property type="match status" value="1"/>
</dbReference>
<sequence length="537" mass="61783">MVNYTHPLKFAGFSEAEENNLAYKMSSFAETTALGYLKEQAIEFVNYNKRQLSRLYPKGARVDSSNFMPQIFWNSACQLVSLNFQTPDLPMQLNQGVLISNLIHFAETPVDGVIAAQCSVQVISGQFLSDKKVGTYVEVDMYGLPTDTIRKEYRTRVVTGNGLNPIYNEEPFSFRKIVSPELAVLRFGVYDDNGKMLGQRILPFQYLQAGYRHIALRTEGNFPMSLPMLFCNIELKVYIPEGLGGFMDALSDPRAYLSAREKRAAQLKSIGIDESDIETNLIIGKKKKNDSGVPGLNTKNKDEKEEMKFDPITAESLKSEKGFLKTVRKHQKELDTLRKKHIKERTAVQKTQCNAIEKLIKSRGKDVDVLNDIAVKAIVIEQTKQWSDIIEKHRREEWNVMKAHLHSEEEVLRQLMELSQAQQLKDLEANFEKENKEMKAAQARQSVETVKNVQNDKNIKIESRKGQKNSRKTFKHTKKFIDERKTAAYRQDKQRAKLRKIHEAQLNDLTKYVQNAIEMYKSEEIEHQLAQRQECFV</sequence>
<dbReference type="InterPro" id="IPR001192">
    <property type="entry name" value="PI-PLC_fam"/>
</dbReference>
<evidence type="ECO:0000313" key="7">
    <source>
        <dbReference type="EMBL" id="CAF2858687.1"/>
    </source>
</evidence>
<evidence type="ECO:0000313" key="8">
    <source>
        <dbReference type="Proteomes" id="UP000675881"/>
    </source>
</evidence>
<protein>
    <recommendedName>
        <fullName evidence="1 6">Phosphoinositide phospholipase C</fullName>
        <ecNumber evidence="1 6">3.1.4.11</ecNumber>
    </recommendedName>
</protein>
<evidence type="ECO:0000256" key="6">
    <source>
        <dbReference type="RuleBase" id="RU361133"/>
    </source>
</evidence>
<dbReference type="InterPro" id="IPR001711">
    <property type="entry name" value="PLipase_C_Pinositol-sp_Y"/>
</dbReference>
<dbReference type="GO" id="GO:0048015">
    <property type="term" value="P:phosphatidylinositol-mediated signaling"/>
    <property type="evidence" value="ECO:0007669"/>
    <property type="project" value="TreeGrafter"/>
</dbReference>
<proteinExistence type="predicted"/>
<dbReference type="SUPFAM" id="SSF51695">
    <property type="entry name" value="PLC-like phosphodiesterases"/>
    <property type="match status" value="1"/>
</dbReference>
<keyword evidence="4 6" id="KW-0443">Lipid metabolism</keyword>
<dbReference type="GO" id="GO:0051209">
    <property type="term" value="P:release of sequestered calcium ion into cytosol"/>
    <property type="evidence" value="ECO:0007669"/>
    <property type="project" value="TreeGrafter"/>
</dbReference>
<dbReference type="InterPro" id="IPR000008">
    <property type="entry name" value="C2_dom"/>
</dbReference>
<dbReference type="FunFam" id="2.60.40.150:FF:000008">
    <property type="entry name" value="1-phosphatidylinositol 4,5-bisphosphate phosphodiesterase"/>
    <property type="match status" value="1"/>
</dbReference>
<dbReference type="PROSITE" id="PS50004">
    <property type="entry name" value="C2"/>
    <property type="match status" value="1"/>
</dbReference>
<keyword evidence="3 6" id="KW-0442">Lipid degradation</keyword>
<evidence type="ECO:0000256" key="5">
    <source>
        <dbReference type="ARBA" id="ARBA00023224"/>
    </source>
</evidence>
<comment type="catalytic activity">
    <reaction evidence="6">
        <text>a 1,2-diacyl-sn-glycero-3-phospho-(1D-myo-inositol-4,5-bisphosphate) + H2O = 1D-myo-inositol 1,4,5-trisphosphate + a 1,2-diacyl-sn-glycerol + H(+)</text>
        <dbReference type="Rhea" id="RHEA:33179"/>
        <dbReference type="ChEBI" id="CHEBI:15377"/>
        <dbReference type="ChEBI" id="CHEBI:15378"/>
        <dbReference type="ChEBI" id="CHEBI:17815"/>
        <dbReference type="ChEBI" id="CHEBI:58456"/>
        <dbReference type="ChEBI" id="CHEBI:203600"/>
        <dbReference type="EC" id="3.1.4.11"/>
    </reaction>
</comment>